<protein>
    <submittedName>
        <fullName evidence="2">SMEK domain-containing protein</fullName>
    </submittedName>
</protein>
<gene>
    <name evidence="2" type="ORF">F0254_23795</name>
</gene>
<dbReference type="NCBIfam" id="NF033859">
    <property type="entry name" value="SMEK_N"/>
    <property type="match status" value="1"/>
</dbReference>
<dbReference type="AlphaFoldDB" id="A0A7Y4B777"/>
<dbReference type="Proteomes" id="UP000532247">
    <property type="component" value="Unassembled WGS sequence"/>
</dbReference>
<feature type="domain" description="SMEK" evidence="1">
    <location>
        <begin position="12"/>
        <end position="154"/>
    </location>
</feature>
<organism evidence="2 3">
    <name type="scientific">Vibrio alginolyticus</name>
    <dbReference type="NCBI Taxonomy" id="663"/>
    <lineage>
        <taxon>Bacteria</taxon>
        <taxon>Pseudomonadati</taxon>
        <taxon>Pseudomonadota</taxon>
        <taxon>Gammaproteobacteria</taxon>
        <taxon>Vibrionales</taxon>
        <taxon>Vibrionaceae</taxon>
        <taxon>Vibrio</taxon>
    </lineage>
</organism>
<dbReference type="RefSeq" id="WP_171346269.1">
    <property type="nucleotide sequence ID" value="NZ_CP135970.1"/>
</dbReference>
<dbReference type="EMBL" id="VTYF01000023">
    <property type="protein sequence ID" value="NOI11843.1"/>
    <property type="molecule type" value="Genomic_DNA"/>
</dbReference>
<sequence>MTLDEREEIIKKISRTLSIMMCDMKLHQSMNIYALNIHSEDFYCNLFNFLEPGKLFKNANSASSNEAYIDLVDHTSKHLIQVTTSTGKDKIDNSLKILESTNRQYHQYEFDIYYLLDKPKNLAAKTIKYYKDEFGIEDIRDHLKDFTDLLNDIKNLPDPRLEAIYREFFRDINEKYTDEIALQIVFESLVKEKKNTKIDYGENFNNIDLEKKIRLNSLNLRVSSELHRGSEASLPIYETVDEAILTELRELIVDGFYTKIIKQALSDAGASPKELAKKTVEELHALVSQKYSLNISGVLGKLCHRIEDETYEANYKETSMAWVIIAYFFEECDIGVKT</sequence>
<dbReference type="Pfam" id="PF21941">
    <property type="entry name" value="SMEK_N"/>
    <property type="match status" value="1"/>
</dbReference>
<dbReference type="InterPro" id="IPR047740">
    <property type="entry name" value="SMEK_dom"/>
</dbReference>
<reference evidence="2 3" key="1">
    <citation type="submission" date="2019-09" db="EMBL/GenBank/DDBJ databases">
        <title>Draft genome sequencing and comparative genomics of hatchery-associated Vibrios.</title>
        <authorList>
            <person name="Kehlet-Delgado H."/>
            <person name="Mueller R.S."/>
        </authorList>
    </citation>
    <scope>NUCLEOTIDE SEQUENCE [LARGE SCALE GENOMIC DNA]</scope>
    <source>
        <strain evidence="2 3">081416A</strain>
    </source>
</reference>
<evidence type="ECO:0000259" key="1">
    <source>
        <dbReference type="Pfam" id="PF21941"/>
    </source>
</evidence>
<accession>A0A7Y4B777</accession>
<name>A0A7Y4B777_VIBAL</name>
<evidence type="ECO:0000313" key="2">
    <source>
        <dbReference type="EMBL" id="NOI11843.1"/>
    </source>
</evidence>
<evidence type="ECO:0000313" key="3">
    <source>
        <dbReference type="Proteomes" id="UP000532247"/>
    </source>
</evidence>
<comment type="caution">
    <text evidence="2">The sequence shown here is derived from an EMBL/GenBank/DDBJ whole genome shotgun (WGS) entry which is preliminary data.</text>
</comment>
<proteinExistence type="predicted"/>